<feature type="signal peptide" evidence="2">
    <location>
        <begin position="1"/>
        <end position="18"/>
    </location>
</feature>
<reference evidence="4" key="1">
    <citation type="journal article" date="2020" name="Fungal Divers.">
        <title>Resolving the Mortierellaceae phylogeny through synthesis of multi-gene phylogenetics and phylogenomics.</title>
        <authorList>
            <person name="Vandepol N."/>
            <person name="Liber J."/>
            <person name="Desiro A."/>
            <person name="Na H."/>
            <person name="Kennedy M."/>
            <person name="Barry K."/>
            <person name="Grigoriev I.V."/>
            <person name="Miller A.N."/>
            <person name="O'Donnell K."/>
            <person name="Stajich J.E."/>
            <person name="Bonito G."/>
        </authorList>
    </citation>
    <scope>NUCLEOTIDE SEQUENCE</scope>
    <source>
        <strain evidence="4">KOD948</strain>
    </source>
</reference>
<dbReference type="Proteomes" id="UP000726737">
    <property type="component" value="Unassembled WGS sequence"/>
</dbReference>
<dbReference type="EMBL" id="JAAAJA010000670">
    <property type="protein sequence ID" value="KAG0250576.1"/>
    <property type="molecule type" value="Genomic_DNA"/>
</dbReference>
<evidence type="ECO:0000259" key="3">
    <source>
        <dbReference type="SMART" id="SM00737"/>
    </source>
</evidence>
<gene>
    <name evidence="4" type="ORF">BG011_008245</name>
</gene>
<dbReference type="InterPro" id="IPR014756">
    <property type="entry name" value="Ig_E-set"/>
</dbReference>
<organism evidence="4 5">
    <name type="scientific">Mortierella polycephala</name>
    <dbReference type="NCBI Taxonomy" id="41804"/>
    <lineage>
        <taxon>Eukaryota</taxon>
        <taxon>Fungi</taxon>
        <taxon>Fungi incertae sedis</taxon>
        <taxon>Mucoromycota</taxon>
        <taxon>Mortierellomycotina</taxon>
        <taxon>Mortierellomycetes</taxon>
        <taxon>Mortierellales</taxon>
        <taxon>Mortierellaceae</taxon>
        <taxon>Mortierella</taxon>
    </lineage>
</organism>
<keyword evidence="5" id="KW-1185">Reference proteome</keyword>
<keyword evidence="2" id="KW-0732">Signal</keyword>
<proteinExistence type="predicted"/>
<feature type="chain" id="PRO_5040407369" description="Phosphatidylglycerol/phosphatidylinositol transfer protein" evidence="2">
    <location>
        <begin position="19"/>
        <end position="150"/>
    </location>
</feature>
<protein>
    <recommendedName>
        <fullName evidence="1">Phosphatidylglycerol/phosphatidylinositol transfer protein</fullName>
    </recommendedName>
</protein>
<dbReference type="AlphaFoldDB" id="A0A9P6PRJ9"/>
<feature type="domain" description="MD-2-related lipid-recognition" evidence="3">
    <location>
        <begin position="24"/>
        <end position="145"/>
    </location>
</feature>
<name>A0A9P6PRJ9_9FUNG</name>
<dbReference type="OrthoDB" id="2405630at2759"/>
<evidence type="ECO:0000313" key="5">
    <source>
        <dbReference type="Proteomes" id="UP000726737"/>
    </source>
</evidence>
<evidence type="ECO:0000313" key="4">
    <source>
        <dbReference type="EMBL" id="KAG0250576.1"/>
    </source>
</evidence>
<comment type="caution">
    <text evidence="4">The sequence shown here is derived from an EMBL/GenBank/DDBJ whole genome shotgun (WGS) entry which is preliminary data.</text>
</comment>
<dbReference type="SMART" id="SM00737">
    <property type="entry name" value="ML"/>
    <property type="match status" value="1"/>
</dbReference>
<accession>A0A9P6PRJ9</accession>
<dbReference type="InterPro" id="IPR003172">
    <property type="entry name" value="ML_dom"/>
</dbReference>
<evidence type="ECO:0000256" key="1">
    <source>
        <dbReference type="ARBA" id="ARBA00016056"/>
    </source>
</evidence>
<dbReference type="SUPFAM" id="SSF81296">
    <property type="entry name" value="E set domains"/>
    <property type="match status" value="1"/>
</dbReference>
<sequence length="150" mass="15004">MKFFTAIAALVAVAVANAQTSPTFTDCSTGSTDMTVTGLTLTPYPLCAGGQVCAIVTGTLTSSVTSPAGLSITGKYLGRVVYTDAVDLCTVLGESGYPCPIDTTVTSVEACVDIKPTAPVGIPVSLTLLATNGNGNVLFCQVATVTAAAC</sequence>
<evidence type="ECO:0000256" key="2">
    <source>
        <dbReference type="SAM" id="SignalP"/>
    </source>
</evidence>